<dbReference type="EMBL" id="CADIKL010000006">
    <property type="protein sequence ID" value="CAB3783218.1"/>
    <property type="molecule type" value="Genomic_DNA"/>
</dbReference>
<reference evidence="1 2" key="1">
    <citation type="submission" date="2020-04" db="EMBL/GenBank/DDBJ databases">
        <authorList>
            <person name="De Canck E."/>
        </authorList>
    </citation>
    <scope>NUCLEOTIDE SEQUENCE [LARGE SCALE GENOMIC DNA]</scope>
    <source>
        <strain evidence="1 2">LMG 28688</strain>
    </source>
</reference>
<name>A0A6J5FQF6_9BURK</name>
<gene>
    <name evidence="1" type="ORF">LMG28688_01603</name>
</gene>
<accession>A0A6J5FQF6</accession>
<keyword evidence="2" id="KW-1185">Reference proteome</keyword>
<dbReference type="Proteomes" id="UP000494119">
    <property type="component" value="Unassembled WGS sequence"/>
</dbReference>
<dbReference type="RefSeq" id="WP_175194574.1">
    <property type="nucleotide sequence ID" value="NZ_CADIKL010000006.1"/>
</dbReference>
<protein>
    <submittedName>
        <fullName evidence="1">Uncharacterized protein</fullName>
    </submittedName>
</protein>
<proteinExistence type="predicted"/>
<evidence type="ECO:0000313" key="1">
    <source>
        <dbReference type="EMBL" id="CAB3783218.1"/>
    </source>
</evidence>
<organism evidence="1 2">
    <name type="scientific">Paraburkholderia caffeinitolerans</name>
    <dbReference type="NCBI Taxonomy" id="1723730"/>
    <lineage>
        <taxon>Bacteria</taxon>
        <taxon>Pseudomonadati</taxon>
        <taxon>Pseudomonadota</taxon>
        <taxon>Betaproteobacteria</taxon>
        <taxon>Burkholderiales</taxon>
        <taxon>Burkholderiaceae</taxon>
        <taxon>Paraburkholderia</taxon>
    </lineage>
</organism>
<evidence type="ECO:0000313" key="2">
    <source>
        <dbReference type="Proteomes" id="UP000494119"/>
    </source>
</evidence>
<dbReference type="AlphaFoldDB" id="A0A6J5FQF6"/>
<sequence length="64" mass="6978">MSMKLSSLNINRNGKPQTLQVGIADETGQSVHVRITVAEHEHLDALTLGEIEQRGHQAAKALHP</sequence>